<feature type="domain" description="Plastocyanin-like" evidence="5">
    <location>
        <begin position="431"/>
        <end position="544"/>
    </location>
</feature>
<dbReference type="AlphaFoldDB" id="A0A151CEJ4"/>
<keyword evidence="1" id="KW-0479">Metal-binding</keyword>
<dbReference type="InterPro" id="IPR011707">
    <property type="entry name" value="Cu-oxidase-like_N"/>
</dbReference>
<dbReference type="PROSITE" id="PS51257">
    <property type="entry name" value="PROKAR_LIPOPROTEIN"/>
    <property type="match status" value="1"/>
</dbReference>
<keyword evidence="3" id="KW-0732">Signal</keyword>
<dbReference type="SUPFAM" id="SSF49503">
    <property type="entry name" value="Cupredoxins"/>
    <property type="match status" value="3"/>
</dbReference>
<dbReference type="Pfam" id="PF07731">
    <property type="entry name" value="Cu-oxidase_2"/>
    <property type="match status" value="1"/>
</dbReference>
<organism evidence="7 8">
    <name type="scientific">Sulfurovum riftiae</name>
    <dbReference type="NCBI Taxonomy" id="1630136"/>
    <lineage>
        <taxon>Bacteria</taxon>
        <taxon>Pseudomonadati</taxon>
        <taxon>Campylobacterota</taxon>
        <taxon>Epsilonproteobacteria</taxon>
        <taxon>Campylobacterales</taxon>
        <taxon>Sulfurovaceae</taxon>
        <taxon>Sulfurovum</taxon>
    </lineage>
</organism>
<dbReference type="InterPro" id="IPR033138">
    <property type="entry name" value="Cu_oxidase_CS"/>
</dbReference>
<proteinExistence type="predicted"/>
<dbReference type="InterPro" id="IPR045087">
    <property type="entry name" value="Cu-oxidase_fam"/>
</dbReference>
<evidence type="ECO:0000313" key="7">
    <source>
        <dbReference type="EMBL" id="KYJ85945.1"/>
    </source>
</evidence>
<dbReference type="PANTHER" id="PTHR48267">
    <property type="entry name" value="CUPREDOXIN SUPERFAMILY PROTEIN"/>
    <property type="match status" value="1"/>
</dbReference>
<evidence type="ECO:0000313" key="8">
    <source>
        <dbReference type="Proteomes" id="UP000075359"/>
    </source>
</evidence>
<dbReference type="EMBL" id="LNKT01000056">
    <property type="protein sequence ID" value="KYJ85945.1"/>
    <property type="molecule type" value="Genomic_DNA"/>
</dbReference>
<dbReference type="RefSeq" id="WP_067331935.1">
    <property type="nucleotide sequence ID" value="NZ_LNKT01000056.1"/>
</dbReference>
<dbReference type="Gene3D" id="2.60.40.420">
    <property type="entry name" value="Cupredoxins - blue copper proteins"/>
    <property type="match status" value="3"/>
</dbReference>
<dbReference type="PROSITE" id="PS00080">
    <property type="entry name" value="MULTICOPPER_OXIDASE2"/>
    <property type="match status" value="1"/>
</dbReference>
<dbReference type="OrthoDB" id="9757546at2"/>
<dbReference type="GO" id="GO:0016491">
    <property type="term" value="F:oxidoreductase activity"/>
    <property type="evidence" value="ECO:0007669"/>
    <property type="project" value="UniProtKB-KW"/>
</dbReference>
<comment type="caution">
    <text evidence="7">The sequence shown here is derived from an EMBL/GenBank/DDBJ whole genome shotgun (WGS) entry which is preliminary data.</text>
</comment>
<sequence>MKKTTLSFALLTTFFLIGCGGSDNKTSTTPPKDDTNDFLTNPNLPSLHILPVIADEDGNTNDTRATYTLTAGKNVNVTIETPNGNWITPMWRYNSNPLPIVIEADRDTDMTLNFNNRLDSDSTIHWHGFKIPAAMDGGPDYPVAPGSSMVYRFTMDQPASSLWFHPHPDMQTGKQVYMGLAGVFLLNDEISRELEQTNQLPSGEQDIVLLVQDRRFGMENNGVKELLYMDQKMDGDGMLGDIVLVNGSQSPKMEVGTGKYRLRLYNVSNAKNYDFAFSDGRTFTIVGTDGGLLAKPVTVNHIFLGAAERVEIIADFSQDKVGSKIGLVSKAFQDDNMDMGGGMNNNEEMNNENNMNENTDSNMSQMNGRSPNGTPVNIMRFDVVKELTDTTIIYTTLPERAEIHTRWNPQNADNIGNERQFNMTMQMDGMGGMATFVINGKSFDPNRVDEYLAANSMEIWNITNNSPMAHPFHAHAIQWQIISRNGVPASGTDLGWKDTFLVKAHESVKIIGKFEPVNHGDYMYHCHILEHEDAGMMGYFRVGDSGHLDDL</sequence>
<feature type="chain" id="PRO_5007578413" description="Copper oxidase" evidence="3">
    <location>
        <begin position="19"/>
        <end position="551"/>
    </location>
</feature>
<dbReference type="InterPro" id="IPR001117">
    <property type="entry name" value="Cu-oxidase_2nd"/>
</dbReference>
<dbReference type="GO" id="GO:0005507">
    <property type="term" value="F:copper ion binding"/>
    <property type="evidence" value="ECO:0007669"/>
    <property type="project" value="InterPro"/>
</dbReference>
<dbReference type="Pfam" id="PF07732">
    <property type="entry name" value="Cu-oxidase_3"/>
    <property type="match status" value="1"/>
</dbReference>
<feature type="signal peptide" evidence="3">
    <location>
        <begin position="1"/>
        <end position="18"/>
    </location>
</feature>
<dbReference type="CDD" id="cd13890">
    <property type="entry name" value="CuRO_3_CueO_FtsP"/>
    <property type="match status" value="1"/>
</dbReference>
<keyword evidence="8" id="KW-1185">Reference proteome</keyword>
<accession>A0A151CEJ4</accession>
<evidence type="ECO:0000259" key="5">
    <source>
        <dbReference type="Pfam" id="PF07731"/>
    </source>
</evidence>
<evidence type="ECO:0008006" key="9">
    <source>
        <dbReference type="Google" id="ProtNLM"/>
    </source>
</evidence>
<evidence type="ECO:0000256" key="3">
    <source>
        <dbReference type="SAM" id="SignalP"/>
    </source>
</evidence>
<dbReference type="STRING" id="1630136.AS592_05000"/>
<dbReference type="PROSITE" id="PS00079">
    <property type="entry name" value="MULTICOPPER_OXIDASE1"/>
    <property type="match status" value="1"/>
</dbReference>
<feature type="domain" description="Plastocyanin-like" evidence="4">
    <location>
        <begin position="238"/>
        <end position="319"/>
    </location>
</feature>
<feature type="domain" description="Plastocyanin-like" evidence="6">
    <location>
        <begin position="82"/>
        <end position="189"/>
    </location>
</feature>
<evidence type="ECO:0000256" key="2">
    <source>
        <dbReference type="ARBA" id="ARBA00023002"/>
    </source>
</evidence>
<gene>
    <name evidence="7" type="ORF">AS592_05000</name>
</gene>
<reference evidence="7 8" key="1">
    <citation type="submission" date="2015-11" db="EMBL/GenBank/DDBJ databases">
        <title>Draft genome of Sulfurovum riftiae 1812E, a member of the Epsilonproteobacteria isolated from the tube of the deep-sea hydrothermal vent tubewom Riftia pachyptila.</title>
        <authorList>
            <person name="Vetriani C."/>
            <person name="Giovannelli D."/>
        </authorList>
    </citation>
    <scope>NUCLEOTIDE SEQUENCE [LARGE SCALE GENOMIC DNA]</scope>
    <source>
        <strain evidence="7 8">1812E</strain>
    </source>
</reference>
<keyword evidence="2" id="KW-0560">Oxidoreductase</keyword>
<protein>
    <recommendedName>
        <fullName evidence="9">Copper oxidase</fullName>
    </recommendedName>
</protein>
<evidence type="ECO:0000259" key="4">
    <source>
        <dbReference type="Pfam" id="PF00394"/>
    </source>
</evidence>
<evidence type="ECO:0000256" key="1">
    <source>
        <dbReference type="ARBA" id="ARBA00022723"/>
    </source>
</evidence>
<dbReference type="PANTHER" id="PTHR48267:SF1">
    <property type="entry name" value="BILIRUBIN OXIDASE"/>
    <property type="match status" value="1"/>
</dbReference>
<dbReference type="InterPro" id="IPR008972">
    <property type="entry name" value="Cupredoxin"/>
</dbReference>
<name>A0A151CEJ4_9BACT</name>
<dbReference type="InterPro" id="IPR011706">
    <property type="entry name" value="Cu-oxidase_C"/>
</dbReference>
<dbReference type="Pfam" id="PF00394">
    <property type="entry name" value="Cu-oxidase"/>
    <property type="match status" value="1"/>
</dbReference>
<evidence type="ECO:0000259" key="6">
    <source>
        <dbReference type="Pfam" id="PF07732"/>
    </source>
</evidence>
<dbReference type="InterPro" id="IPR002355">
    <property type="entry name" value="Cu_oxidase_Cu_BS"/>
</dbReference>
<dbReference type="Proteomes" id="UP000075359">
    <property type="component" value="Unassembled WGS sequence"/>
</dbReference>